<protein>
    <submittedName>
        <fullName evidence="3">Undecaprenyl-diphosphatase</fullName>
    </submittedName>
</protein>
<dbReference type="SMART" id="SM00014">
    <property type="entry name" value="acidPPc"/>
    <property type="match status" value="1"/>
</dbReference>
<evidence type="ECO:0000259" key="2">
    <source>
        <dbReference type="SMART" id="SM00014"/>
    </source>
</evidence>
<feature type="transmembrane region" description="Helical" evidence="1">
    <location>
        <begin position="187"/>
        <end position="205"/>
    </location>
</feature>
<feature type="transmembrane region" description="Helical" evidence="1">
    <location>
        <begin position="88"/>
        <end position="107"/>
    </location>
</feature>
<keyword evidence="4" id="KW-1185">Reference proteome</keyword>
<keyword evidence="1" id="KW-0812">Transmembrane</keyword>
<dbReference type="PANTHER" id="PTHR14969">
    <property type="entry name" value="SPHINGOSINE-1-PHOSPHATE PHOSPHOHYDROLASE"/>
    <property type="match status" value="1"/>
</dbReference>
<feature type="domain" description="Phosphatidic acid phosphatase type 2/haloperoxidase" evidence="2">
    <location>
        <begin position="93"/>
        <end position="202"/>
    </location>
</feature>
<accession>A0A1H9TQY1</accession>
<gene>
    <name evidence="3" type="ORF">SAMN04488559_11567</name>
</gene>
<sequence>MQIKNKWTWGISWLLPLSLFSFIAFNIQKNTALRQQFDTTITSWVRGNMTDLKTTFFKSLTQLGNPLVVVLLSAVIVLFLLKKKEITVSLWFVQNMALGAGLLNKIMKEIFRRPRPDLTHLVVEKSWSFPSGHSMASMMFFGSLIYLSYQTIQNRWLKTSLICLASIMILMIGISRIYLGVHYPSDILGGYLLALTWLCFTVPLFKKRSN</sequence>
<feature type="transmembrane region" description="Helical" evidence="1">
    <location>
        <begin position="127"/>
        <end position="149"/>
    </location>
</feature>
<dbReference type="OrthoDB" id="9789113at2"/>
<dbReference type="Proteomes" id="UP000198948">
    <property type="component" value="Unassembled WGS sequence"/>
</dbReference>
<proteinExistence type="predicted"/>
<dbReference type="Pfam" id="PF01569">
    <property type="entry name" value="PAP2"/>
    <property type="match status" value="1"/>
</dbReference>
<organism evidence="3 4">
    <name type="scientific">Isobaculum melis</name>
    <dbReference type="NCBI Taxonomy" id="142588"/>
    <lineage>
        <taxon>Bacteria</taxon>
        <taxon>Bacillati</taxon>
        <taxon>Bacillota</taxon>
        <taxon>Bacilli</taxon>
        <taxon>Lactobacillales</taxon>
        <taxon>Carnobacteriaceae</taxon>
        <taxon>Isobaculum</taxon>
    </lineage>
</organism>
<feature type="transmembrane region" description="Helical" evidence="1">
    <location>
        <begin position="63"/>
        <end position="81"/>
    </location>
</feature>
<keyword evidence="1" id="KW-1133">Transmembrane helix</keyword>
<name>A0A1H9TQY1_9LACT</name>
<keyword evidence="1" id="KW-0472">Membrane</keyword>
<dbReference type="AlphaFoldDB" id="A0A1H9TQY1"/>
<dbReference type="CDD" id="cd03392">
    <property type="entry name" value="PAP2_like_2"/>
    <property type="match status" value="1"/>
</dbReference>
<evidence type="ECO:0000313" key="4">
    <source>
        <dbReference type="Proteomes" id="UP000198948"/>
    </source>
</evidence>
<reference evidence="3 4" key="1">
    <citation type="submission" date="2016-10" db="EMBL/GenBank/DDBJ databases">
        <authorList>
            <person name="de Groot N.N."/>
        </authorList>
    </citation>
    <scope>NUCLEOTIDE SEQUENCE [LARGE SCALE GENOMIC DNA]</scope>
    <source>
        <strain evidence="3 4">DSM 13760</strain>
    </source>
</reference>
<dbReference type="InterPro" id="IPR000326">
    <property type="entry name" value="PAP2/HPO"/>
</dbReference>
<dbReference type="RefSeq" id="WP_092653253.1">
    <property type="nucleotide sequence ID" value="NZ_FOHA01000015.1"/>
</dbReference>
<feature type="transmembrane region" description="Helical" evidence="1">
    <location>
        <begin position="161"/>
        <end position="181"/>
    </location>
</feature>
<feature type="transmembrane region" description="Helical" evidence="1">
    <location>
        <begin position="7"/>
        <end position="27"/>
    </location>
</feature>
<dbReference type="PANTHER" id="PTHR14969:SF13">
    <property type="entry name" value="AT30094P"/>
    <property type="match status" value="1"/>
</dbReference>
<evidence type="ECO:0000313" key="3">
    <source>
        <dbReference type="EMBL" id="SER99431.1"/>
    </source>
</evidence>
<dbReference type="InterPro" id="IPR036938">
    <property type="entry name" value="PAP2/HPO_sf"/>
</dbReference>
<dbReference type="SUPFAM" id="SSF48317">
    <property type="entry name" value="Acid phosphatase/Vanadium-dependent haloperoxidase"/>
    <property type="match status" value="1"/>
</dbReference>
<dbReference type="EMBL" id="FOHA01000015">
    <property type="protein sequence ID" value="SER99431.1"/>
    <property type="molecule type" value="Genomic_DNA"/>
</dbReference>
<evidence type="ECO:0000256" key="1">
    <source>
        <dbReference type="SAM" id="Phobius"/>
    </source>
</evidence>
<dbReference type="STRING" id="142588.SAMN04488559_11567"/>
<dbReference type="Gene3D" id="1.20.144.10">
    <property type="entry name" value="Phosphatidic acid phosphatase type 2/haloperoxidase"/>
    <property type="match status" value="2"/>
</dbReference>